<dbReference type="AlphaFoldDB" id="A0A5J4RSV0"/>
<gene>
    <name evidence="1" type="ORF">EZS27_015204</name>
</gene>
<comment type="caution">
    <text evidence="1">The sequence shown here is derived from an EMBL/GenBank/DDBJ whole genome shotgun (WGS) entry which is preliminary data.</text>
</comment>
<sequence length="94" mass="10892">MERNKLEAILKENGYPEFMYDSVINKINKFNTELTLLFEAWVETKQSSQITKGGYSFEKLVTDFGMNPIGAFLTLDWLIREPDIAIKELKKGIK</sequence>
<dbReference type="EMBL" id="SNRY01000773">
    <property type="protein sequence ID" value="KAA6336648.1"/>
    <property type="molecule type" value="Genomic_DNA"/>
</dbReference>
<name>A0A5J4RSV0_9ZZZZ</name>
<evidence type="ECO:0000313" key="1">
    <source>
        <dbReference type="EMBL" id="KAA6336648.1"/>
    </source>
</evidence>
<reference evidence="1" key="1">
    <citation type="submission" date="2019-03" db="EMBL/GenBank/DDBJ databases">
        <title>Single cell metagenomics reveals metabolic interactions within the superorganism composed of flagellate Streblomastix strix and complex community of Bacteroidetes bacteria on its surface.</title>
        <authorList>
            <person name="Treitli S.C."/>
            <person name="Kolisko M."/>
            <person name="Husnik F."/>
            <person name="Keeling P."/>
            <person name="Hampl V."/>
        </authorList>
    </citation>
    <scope>NUCLEOTIDE SEQUENCE</scope>
    <source>
        <strain evidence="1">STM</strain>
    </source>
</reference>
<protein>
    <submittedName>
        <fullName evidence="1">Uncharacterized protein</fullName>
    </submittedName>
</protein>
<accession>A0A5J4RSV0</accession>
<proteinExistence type="predicted"/>
<organism evidence="1">
    <name type="scientific">termite gut metagenome</name>
    <dbReference type="NCBI Taxonomy" id="433724"/>
    <lineage>
        <taxon>unclassified sequences</taxon>
        <taxon>metagenomes</taxon>
        <taxon>organismal metagenomes</taxon>
    </lineage>
</organism>